<comment type="caution">
    <text evidence="6">The sequence shown here is derived from an EMBL/GenBank/DDBJ whole genome shotgun (WGS) entry which is preliminary data.</text>
</comment>
<keyword evidence="1" id="KW-0479">Metal-binding</keyword>
<name>A0A3A4AY52_9ACTN</name>
<protein>
    <submittedName>
        <fullName evidence="6">TraR/DksA family transcriptional regulator</fullName>
    </submittedName>
</protein>
<accession>A0A3A4AY52</accession>
<dbReference type="GO" id="GO:0008270">
    <property type="term" value="F:zinc ion binding"/>
    <property type="evidence" value="ECO:0007669"/>
    <property type="project" value="UniProtKB-KW"/>
</dbReference>
<dbReference type="AlphaFoldDB" id="A0A3A4AY52"/>
<dbReference type="PROSITE" id="PS51128">
    <property type="entry name" value="ZF_DKSA_2"/>
    <property type="match status" value="1"/>
</dbReference>
<dbReference type="PROSITE" id="PS01102">
    <property type="entry name" value="ZF_DKSA_1"/>
    <property type="match status" value="1"/>
</dbReference>
<dbReference type="OrthoDB" id="1121111at2"/>
<dbReference type="InterPro" id="IPR020458">
    <property type="entry name" value="Znf_DskA_TraR_CS"/>
</dbReference>
<dbReference type="Proteomes" id="UP000265768">
    <property type="component" value="Unassembled WGS sequence"/>
</dbReference>
<dbReference type="EMBL" id="QZEY01000012">
    <property type="protein sequence ID" value="RJL26518.1"/>
    <property type="molecule type" value="Genomic_DNA"/>
</dbReference>
<proteinExistence type="predicted"/>
<feature type="domain" description="Zinc finger DksA/TraR C4-type" evidence="5">
    <location>
        <begin position="79"/>
        <end position="113"/>
    </location>
</feature>
<dbReference type="RefSeq" id="WP_119929249.1">
    <property type="nucleotide sequence ID" value="NZ_QZEY01000012.1"/>
</dbReference>
<gene>
    <name evidence="6" type="ORF">D5H75_26410</name>
</gene>
<reference evidence="6 7" key="1">
    <citation type="submission" date="2018-09" db="EMBL/GenBank/DDBJ databases">
        <title>YIM 75507 draft genome.</title>
        <authorList>
            <person name="Tang S."/>
            <person name="Feng Y."/>
        </authorList>
    </citation>
    <scope>NUCLEOTIDE SEQUENCE [LARGE SCALE GENOMIC DNA]</scope>
    <source>
        <strain evidence="6 7">YIM 75507</strain>
    </source>
</reference>
<dbReference type="SUPFAM" id="SSF57716">
    <property type="entry name" value="Glucocorticoid receptor-like (DNA-binding domain)"/>
    <property type="match status" value="1"/>
</dbReference>
<evidence type="ECO:0000256" key="3">
    <source>
        <dbReference type="ARBA" id="ARBA00022833"/>
    </source>
</evidence>
<keyword evidence="3" id="KW-0862">Zinc</keyword>
<evidence type="ECO:0000259" key="5">
    <source>
        <dbReference type="Pfam" id="PF01258"/>
    </source>
</evidence>
<dbReference type="PANTHER" id="PTHR33823:SF4">
    <property type="entry name" value="GENERAL STRESS PROTEIN 16O"/>
    <property type="match status" value="1"/>
</dbReference>
<dbReference type="Gene3D" id="1.20.120.910">
    <property type="entry name" value="DksA, coiled-coil domain"/>
    <property type="match status" value="1"/>
</dbReference>
<evidence type="ECO:0000256" key="4">
    <source>
        <dbReference type="PROSITE-ProRule" id="PRU00510"/>
    </source>
</evidence>
<dbReference type="Pfam" id="PF01258">
    <property type="entry name" value="zf-dskA_traR"/>
    <property type="match status" value="1"/>
</dbReference>
<evidence type="ECO:0000313" key="6">
    <source>
        <dbReference type="EMBL" id="RJL26518.1"/>
    </source>
</evidence>
<evidence type="ECO:0000313" key="7">
    <source>
        <dbReference type="Proteomes" id="UP000265768"/>
    </source>
</evidence>
<feature type="zinc finger region" description="dksA C4-type" evidence="4">
    <location>
        <begin position="84"/>
        <end position="108"/>
    </location>
</feature>
<organism evidence="6 7">
    <name type="scientific">Bailinhaonella thermotolerans</name>
    <dbReference type="NCBI Taxonomy" id="1070861"/>
    <lineage>
        <taxon>Bacteria</taxon>
        <taxon>Bacillati</taxon>
        <taxon>Actinomycetota</taxon>
        <taxon>Actinomycetes</taxon>
        <taxon>Streptosporangiales</taxon>
        <taxon>Streptosporangiaceae</taxon>
        <taxon>Bailinhaonella</taxon>
    </lineage>
</organism>
<dbReference type="PANTHER" id="PTHR33823">
    <property type="entry name" value="RNA POLYMERASE-BINDING TRANSCRIPTION FACTOR DKSA-RELATED"/>
    <property type="match status" value="1"/>
</dbReference>
<sequence length="115" mass="13023">MTIDRESTWLSSVQIQFLREELEELLQQRAGRLDGLRRIADGQGDGETNADWQSLPAAIEAAERAVAETRNGLERLAAGGYGRCEDCAVEIPFERLKIRPLTRYCVTCQRKHEFA</sequence>
<dbReference type="InterPro" id="IPR000962">
    <property type="entry name" value="Znf_DskA_TraR"/>
</dbReference>
<keyword evidence="7" id="KW-1185">Reference proteome</keyword>
<evidence type="ECO:0000256" key="1">
    <source>
        <dbReference type="ARBA" id="ARBA00022723"/>
    </source>
</evidence>
<evidence type="ECO:0000256" key="2">
    <source>
        <dbReference type="ARBA" id="ARBA00022771"/>
    </source>
</evidence>
<keyword evidence="2" id="KW-0863">Zinc-finger</keyword>